<dbReference type="GO" id="GO:0009099">
    <property type="term" value="P:L-valine biosynthetic process"/>
    <property type="evidence" value="ECO:0007669"/>
    <property type="project" value="TreeGrafter"/>
</dbReference>
<evidence type="ECO:0000256" key="2">
    <source>
        <dbReference type="ARBA" id="ARBA00007812"/>
    </source>
</evidence>
<dbReference type="GO" id="GO:0009097">
    <property type="term" value="P:isoleucine biosynthetic process"/>
    <property type="evidence" value="ECO:0007669"/>
    <property type="project" value="TreeGrafter"/>
</dbReference>
<feature type="domain" description="Thiamine pyrophosphate enzyme TPP-binding" evidence="6">
    <location>
        <begin position="395"/>
        <end position="533"/>
    </location>
</feature>
<dbReference type="InterPro" id="IPR029061">
    <property type="entry name" value="THDP-binding"/>
</dbReference>
<dbReference type="Pfam" id="PF02776">
    <property type="entry name" value="TPP_enzyme_N"/>
    <property type="match status" value="1"/>
</dbReference>
<dbReference type="PANTHER" id="PTHR18968">
    <property type="entry name" value="THIAMINE PYROPHOSPHATE ENZYMES"/>
    <property type="match status" value="1"/>
</dbReference>
<dbReference type="AlphaFoldDB" id="A0A381VT27"/>
<dbReference type="InterPro" id="IPR012000">
    <property type="entry name" value="Thiamin_PyroP_enz_cen_dom"/>
</dbReference>
<evidence type="ECO:0000259" key="7">
    <source>
        <dbReference type="Pfam" id="PF02776"/>
    </source>
</evidence>
<dbReference type="GO" id="GO:0030976">
    <property type="term" value="F:thiamine pyrophosphate binding"/>
    <property type="evidence" value="ECO:0007669"/>
    <property type="project" value="InterPro"/>
</dbReference>
<comment type="similarity">
    <text evidence="2 4">Belongs to the TPP enzyme family.</text>
</comment>
<dbReference type="InterPro" id="IPR000399">
    <property type="entry name" value="TPP-bd_CS"/>
</dbReference>
<evidence type="ECO:0000256" key="3">
    <source>
        <dbReference type="ARBA" id="ARBA00023052"/>
    </source>
</evidence>
<evidence type="ECO:0000313" key="8">
    <source>
        <dbReference type="EMBL" id="SVA43404.1"/>
    </source>
</evidence>
<dbReference type="Gene3D" id="3.40.50.970">
    <property type="match status" value="2"/>
</dbReference>
<feature type="domain" description="Thiamine pyrophosphate enzyme central" evidence="5">
    <location>
        <begin position="186"/>
        <end position="318"/>
    </location>
</feature>
<evidence type="ECO:0008006" key="9">
    <source>
        <dbReference type="Google" id="ProtNLM"/>
    </source>
</evidence>
<dbReference type="GO" id="GO:0003984">
    <property type="term" value="F:acetolactate synthase activity"/>
    <property type="evidence" value="ECO:0007669"/>
    <property type="project" value="TreeGrafter"/>
</dbReference>
<keyword evidence="3 4" id="KW-0786">Thiamine pyrophosphate</keyword>
<dbReference type="Pfam" id="PF00205">
    <property type="entry name" value="TPP_enzyme_M"/>
    <property type="match status" value="1"/>
</dbReference>
<sequence>MNGDELMASLLKKEGVEWISCFPAQTLINACSKEGIRPVMCRQERAGVNMADSYSRIHNGNKIGVFTMQHGPGAENAFGGVAQAFADNVPILLIPGGSTKRRVDVHPGFDAVPNYRHITKWAGRINTIERIPEMVSRAFTHLRHGRPGPVLLELPGDVGSAEVPGDIENYEPVKTYKSFAASEDVRDIITALLKAEKPIIVAGQGTLYAEAWDELIEFAELVNIPVMTSLAGKSAFPEDHHLALGTGGNTGTLMVDRFLQTTDFVLGIGTSFAISNFTAPMPPGVTKAQVTNTPEDLNRDNRVQYGAIGDARLVLQQLLEESKSQLGEHGRGDVHGVRDEIAEIKKEFMEEWGPRLNSNEIPMSPYRIFKEMMNAVDPRDCIVTHDSGYPRNQIVPFWPALKPRSYIGWGKSTQLGYGLGLALGAKIADPEKIVINVMGDAAFGMAGMDLETASRSELGTITVVLNNGVMTHYYDHFPHATEHWKSNELGGNYADTAKSLGAYGERVTSPDEIGAAMARAVEATNNGQPALLEMISKEEETISTYGR</sequence>
<proteinExistence type="inferred from homology"/>
<protein>
    <recommendedName>
        <fullName evidence="9">Thiamine pyrophosphate-requiring protein</fullName>
    </recommendedName>
</protein>
<feature type="domain" description="Thiamine pyrophosphate enzyme N-terminal TPP-binding" evidence="7">
    <location>
        <begin position="1"/>
        <end position="104"/>
    </location>
</feature>
<reference evidence="8" key="1">
    <citation type="submission" date="2018-05" db="EMBL/GenBank/DDBJ databases">
        <authorList>
            <person name="Lanie J.A."/>
            <person name="Ng W.-L."/>
            <person name="Kazmierczak K.M."/>
            <person name="Andrzejewski T.M."/>
            <person name="Davidsen T.M."/>
            <person name="Wayne K.J."/>
            <person name="Tettelin H."/>
            <person name="Glass J.I."/>
            <person name="Rusch D."/>
            <person name="Podicherti R."/>
            <person name="Tsui H.-C.T."/>
            <person name="Winkler M.E."/>
        </authorList>
    </citation>
    <scope>NUCLEOTIDE SEQUENCE</scope>
</reference>
<dbReference type="Gene3D" id="3.40.50.1220">
    <property type="entry name" value="TPP-binding domain"/>
    <property type="match status" value="1"/>
</dbReference>
<evidence type="ECO:0000259" key="6">
    <source>
        <dbReference type="Pfam" id="PF02775"/>
    </source>
</evidence>
<dbReference type="GO" id="GO:0050660">
    <property type="term" value="F:flavin adenine dinucleotide binding"/>
    <property type="evidence" value="ECO:0007669"/>
    <property type="project" value="TreeGrafter"/>
</dbReference>
<dbReference type="SUPFAM" id="SSF52518">
    <property type="entry name" value="Thiamin diphosphate-binding fold (THDP-binding)"/>
    <property type="match status" value="2"/>
</dbReference>
<dbReference type="InterPro" id="IPR012001">
    <property type="entry name" value="Thiamin_PyroP_enz_TPP-bd_dom"/>
</dbReference>
<dbReference type="PROSITE" id="PS00187">
    <property type="entry name" value="TPP_ENZYMES"/>
    <property type="match status" value="1"/>
</dbReference>
<dbReference type="InterPro" id="IPR011766">
    <property type="entry name" value="TPP_enzyme_TPP-bd"/>
</dbReference>
<dbReference type="EMBL" id="UINC01009688">
    <property type="protein sequence ID" value="SVA43404.1"/>
    <property type="molecule type" value="Genomic_DNA"/>
</dbReference>
<evidence type="ECO:0000256" key="1">
    <source>
        <dbReference type="ARBA" id="ARBA00001964"/>
    </source>
</evidence>
<dbReference type="InterPro" id="IPR045229">
    <property type="entry name" value="TPP_enz"/>
</dbReference>
<dbReference type="CDD" id="cd07035">
    <property type="entry name" value="TPP_PYR_POX_like"/>
    <property type="match status" value="1"/>
</dbReference>
<dbReference type="InterPro" id="IPR029035">
    <property type="entry name" value="DHS-like_NAD/FAD-binding_dom"/>
</dbReference>
<dbReference type="GO" id="GO:0000287">
    <property type="term" value="F:magnesium ion binding"/>
    <property type="evidence" value="ECO:0007669"/>
    <property type="project" value="InterPro"/>
</dbReference>
<organism evidence="8">
    <name type="scientific">marine metagenome</name>
    <dbReference type="NCBI Taxonomy" id="408172"/>
    <lineage>
        <taxon>unclassified sequences</taxon>
        <taxon>metagenomes</taxon>
        <taxon>ecological metagenomes</taxon>
    </lineage>
</organism>
<dbReference type="NCBIfam" id="NF004807">
    <property type="entry name" value="PRK06154.1"/>
    <property type="match status" value="1"/>
</dbReference>
<dbReference type="SUPFAM" id="SSF52467">
    <property type="entry name" value="DHS-like NAD/FAD-binding domain"/>
    <property type="match status" value="1"/>
</dbReference>
<dbReference type="Pfam" id="PF02775">
    <property type="entry name" value="TPP_enzyme_C"/>
    <property type="match status" value="1"/>
</dbReference>
<evidence type="ECO:0000259" key="5">
    <source>
        <dbReference type="Pfam" id="PF00205"/>
    </source>
</evidence>
<accession>A0A381VT27</accession>
<dbReference type="PANTHER" id="PTHR18968:SF13">
    <property type="entry name" value="ACETOLACTATE SYNTHASE CATALYTIC SUBUNIT, MITOCHONDRIAL"/>
    <property type="match status" value="1"/>
</dbReference>
<gene>
    <name evidence="8" type="ORF">METZ01_LOCUS96258</name>
</gene>
<evidence type="ECO:0000256" key="4">
    <source>
        <dbReference type="RuleBase" id="RU362132"/>
    </source>
</evidence>
<comment type="cofactor">
    <cofactor evidence="1">
        <name>thiamine diphosphate</name>
        <dbReference type="ChEBI" id="CHEBI:58937"/>
    </cofactor>
</comment>
<dbReference type="GO" id="GO:0005948">
    <property type="term" value="C:acetolactate synthase complex"/>
    <property type="evidence" value="ECO:0007669"/>
    <property type="project" value="TreeGrafter"/>
</dbReference>
<name>A0A381VT27_9ZZZZ</name>